<dbReference type="EMBL" id="QSFO01000001">
    <property type="protein sequence ID" value="RHA57535.1"/>
    <property type="molecule type" value="Genomic_DNA"/>
</dbReference>
<dbReference type="GO" id="GO:0005886">
    <property type="term" value="C:plasma membrane"/>
    <property type="evidence" value="ECO:0007669"/>
    <property type="project" value="TreeGrafter"/>
</dbReference>
<name>A0A413RC22_9FIRM</name>
<comment type="catalytic activity">
    <reaction evidence="15">
        <text>[GlcNAc-(1-&gt;4)-Mur2Ac(oyl-L-Ala-gamma-D-Glu-L-Lys-D-Ala-D-Ala)](n)-di-trans,octa-cis-undecaprenyl diphosphate + beta-D-GlcNAc-(1-&gt;4)-Mur2Ac(oyl-L-Ala-gamma-D-Glu-L-Lys-D-Ala-D-Ala)-di-trans,octa-cis-undecaprenyl diphosphate = [GlcNAc-(1-&gt;4)-Mur2Ac(oyl-L-Ala-gamma-D-Glu-L-Lys-D-Ala-D-Ala)](n+1)-di-trans,octa-cis-undecaprenyl diphosphate + di-trans,octa-cis-undecaprenyl diphosphate + H(+)</text>
        <dbReference type="Rhea" id="RHEA:23708"/>
        <dbReference type="Rhea" id="RHEA-COMP:9602"/>
        <dbReference type="Rhea" id="RHEA-COMP:9603"/>
        <dbReference type="ChEBI" id="CHEBI:15378"/>
        <dbReference type="ChEBI" id="CHEBI:58405"/>
        <dbReference type="ChEBI" id="CHEBI:60033"/>
        <dbReference type="ChEBI" id="CHEBI:78435"/>
        <dbReference type="EC" id="2.4.99.28"/>
    </reaction>
</comment>
<evidence type="ECO:0000256" key="17">
    <source>
        <dbReference type="SAM" id="Phobius"/>
    </source>
</evidence>
<dbReference type="GO" id="GO:0015648">
    <property type="term" value="F:lipid-linked peptidoglycan transporter activity"/>
    <property type="evidence" value="ECO:0007669"/>
    <property type="project" value="TreeGrafter"/>
</dbReference>
<evidence type="ECO:0000256" key="3">
    <source>
        <dbReference type="ARBA" id="ARBA00022679"/>
    </source>
</evidence>
<keyword evidence="18" id="KW-0131">Cell cycle</keyword>
<evidence type="ECO:0000256" key="5">
    <source>
        <dbReference type="ARBA" id="ARBA00022960"/>
    </source>
</evidence>
<protein>
    <recommendedName>
        <fullName evidence="12">Probable peptidoglycan glycosyltransferase FtsW</fullName>
        <ecNumber evidence="14">2.4.99.28</ecNumber>
    </recommendedName>
    <alternativeName>
        <fullName evidence="13">Cell division protein FtsW</fullName>
    </alternativeName>
    <alternativeName>
        <fullName evidence="10">Cell wall polymerase</fullName>
    </alternativeName>
    <alternativeName>
        <fullName evidence="9">Peptidoglycan polymerase</fullName>
    </alternativeName>
</protein>
<evidence type="ECO:0000256" key="8">
    <source>
        <dbReference type="ARBA" id="ARBA00023136"/>
    </source>
</evidence>
<keyword evidence="7 17" id="KW-1133">Transmembrane helix</keyword>
<dbReference type="EMBL" id="QSFD01000002">
    <property type="protein sequence ID" value="RHA20213.1"/>
    <property type="molecule type" value="Genomic_DNA"/>
</dbReference>
<feature type="transmembrane region" description="Helical" evidence="17">
    <location>
        <begin position="65"/>
        <end position="83"/>
    </location>
</feature>
<proteinExistence type="inferred from homology"/>
<accession>A0A413RC22</accession>
<feature type="transmembrane region" description="Helical" evidence="17">
    <location>
        <begin position="359"/>
        <end position="380"/>
    </location>
</feature>
<dbReference type="EC" id="2.4.99.28" evidence="14"/>
<evidence type="ECO:0000256" key="11">
    <source>
        <dbReference type="ARBA" id="ARBA00038053"/>
    </source>
</evidence>
<feature type="transmembrane region" description="Helical" evidence="17">
    <location>
        <begin position="22"/>
        <end position="45"/>
    </location>
</feature>
<evidence type="ECO:0000313" key="21">
    <source>
        <dbReference type="Proteomes" id="UP000284779"/>
    </source>
</evidence>
<dbReference type="GO" id="GO:0032153">
    <property type="term" value="C:cell division site"/>
    <property type="evidence" value="ECO:0007669"/>
    <property type="project" value="TreeGrafter"/>
</dbReference>
<keyword evidence="21" id="KW-1185">Reference proteome</keyword>
<feature type="transmembrane region" description="Helical" evidence="17">
    <location>
        <begin position="284"/>
        <end position="309"/>
    </location>
</feature>
<keyword evidence="8 17" id="KW-0472">Membrane</keyword>
<evidence type="ECO:0000256" key="7">
    <source>
        <dbReference type="ARBA" id="ARBA00022989"/>
    </source>
</evidence>
<keyword evidence="18" id="KW-0132">Cell division</keyword>
<dbReference type="InterPro" id="IPR001182">
    <property type="entry name" value="FtsW/RodA"/>
</dbReference>
<dbReference type="AlphaFoldDB" id="A0A413RC22"/>
<keyword evidence="4 17" id="KW-0812">Transmembrane</keyword>
<dbReference type="Proteomes" id="UP000284598">
    <property type="component" value="Unassembled WGS sequence"/>
</dbReference>
<evidence type="ECO:0000256" key="1">
    <source>
        <dbReference type="ARBA" id="ARBA00004141"/>
    </source>
</evidence>
<sequence>MEELETTKTEPEKKPVRRARGYFDYSLLFVWIFIMLLGYVLLYSASSYVALTSYGNSFYFLRKQVFSTAVGLLPMGFCTIIDYRRWRNFAKYAYMGSLITVFLVLSPIGIENHGAKRWVGVGPLQFQPAEVVKIGVILMTAYMLSKCGTHALRNVRICYQIYAPAIIGGVLIVGITSNLSSAIIIFGIGAIMIIIAGADKKFALSLVALGGLFLMVILIAGAAMGKGFRFSRIMVWLNPEEYADSGGYQVMQGLYAIGSGGLFGKGLGNSAQKLGFVPEATNDMIFSIICEELGIFGAICIILLFIFMIRRMRVVACNAPNFFGSMIVIGVMAQISMQVVLNIAVVTNSMPNTGVSLPFISYGGTSLVFLMAEMGLVFSVSKSVKKIR</sequence>
<comment type="similarity">
    <text evidence="11">Belongs to the SEDS family. FtsW subfamily.</text>
</comment>
<keyword evidence="2" id="KW-0328">Glycosyltransferase</keyword>
<evidence type="ECO:0000256" key="12">
    <source>
        <dbReference type="ARBA" id="ARBA00041185"/>
    </source>
</evidence>
<dbReference type="Pfam" id="PF01098">
    <property type="entry name" value="FTSW_RODA_SPOVE"/>
    <property type="match status" value="1"/>
</dbReference>
<comment type="caution">
    <text evidence="18">The sequence shown here is derived from an EMBL/GenBank/DDBJ whole genome shotgun (WGS) entry which is preliminary data.</text>
</comment>
<feature type="transmembrane region" description="Helical" evidence="17">
    <location>
        <begin position="202"/>
        <end position="225"/>
    </location>
</feature>
<evidence type="ECO:0000313" key="18">
    <source>
        <dbReference type="EMBL" id="RHA20213.1"/>
    </source>
</evidence>
<organism evidence="18 21">
    <name type="scientific">Eubacterium ventriosum</name>
    <dbReference type="NCBI Taxonomy" id="39496"/>
    <lineage>
        <taxon>Bacteria</taxon>
        <taxon>Bacillati</taxon>
        <taxon>Bacillota</taxon>
        <taxon>Clostridia</taxon>
        <taxon>Eubacteriales</taxon>
        <taxon>Eubacteriaceae</taxon>
        <taxon>Eubacterium</taxon>
    </lineage>
</organism>
<evidence type="ECO:0000256" key="6">
    <source>
        <dbReference type="ARBA" id="ARBA00022984"/>
    </source>
</evidence>
<comment type="subcellular location">
    <subcellularLocation>
        <location evidence="1">Membrane</location>
        <topology evidence="1">Multi-pass membrane protein</topology>
    </subcellularLocation>
</comment>
<feature type="transmembrane region" description="Helical" evidence="17">
    <location>
        <begin position="321"/>
        <end position="347"/>
    </location>
</feature>
<keyword evidence="6" id="KW-0573">Peptidoglycan synthesis</keyword>
<keyword evidence="5" id="KW-0133">Cell shape</keyword>
<dbReference type="GO" id="GO:0008360">
    <property type="term" value="P:regulation of cell shape"/>
    <property type="evidence" value="ECO:0007669"/>
    <property type="project" value="UniProtKB-KW"/>
</dbReference>
<dbReference type="PANTHER" id="PTHR30474:SF2">
    <property type="entry name" value="PEPTIDOGLYCAN GLYCOSYLTRANSFERASE FTSW-RELATED"/>
    <property type="match status" value="1"/>
</dbReference>
<dbReference type="PANTHER" id="PTHR30474">
    <property type="entry name" value="CELL CYCLE PROTEIN"/>
    <property type="match status" value="1"/>
</dbReference>
<evidence type="ECO:0000256" key="14">
    <source>
        <dbReference type="ARBA" id="ARBA00044770"/>
    </source>
</evidence>
<dbReference type="GO" id="GO:0051301">
    <property type="term" value="P:cell division"/>
    <property type="evidence" value="ECO:0007669"/>
    <property type="project" value="UniProtKB-KW"/>
</dbReference>
<evidence type="ECO:0000256" key="4">
    <source>
        <dbReference type="ARBA" id="ARBA00022692"/>
    </source>
</evidence>
<gene>
    <name evidence="19" type="ORF">DW929_00760</name>
    <name evidence="18" type="ORF">DW944_02750</name>
</gene>
<dbReference type="RefSeq" id="WP_117969764.1">
    <property type="nucleotide sequence ID" value="NZ_JBKXLC010000003.1"/>
</dbReference>
<dbReference type="GO" id="GO:0009252">
    <property type="term" value="P:peptidoglycan biosynthetic process"/>
    <property type="evidence" value="ECO:0007669"/>
    <property type="project" value="UniProtKB-KW"/>
</dbReference>
<evidence type="ECO:0000256" key="13">
    <source>
        <dbReference type="ARBA" id="ARBA00041418"/>
    </source>
</evidence>
<evidence type="ECO:0000256" key="16">
    <source>
        <dbReference type="ARBA" id="ARBA00049966"/>
    </source>
</evidence>
<evidence type="ECO:0000256" key="2">
    <source>
        <dbReference type="ARBA" id="ARBA00022676"/>
    </source>
</evidence>
<evidence type="ECO:0000313" key="20">
    <source>
        <dbReference type="Proteomes" id="UP000284598"/>
    </source>
</evidence>
<dbReference type="GO" id="GO:0008955">
    <property type="term" value="F:peptidoglycan glycosyltransferase activity"/>
    <property type="evidence" value="ECO:0007669"/>
    <property type="project" value="UniProtKB-EC"/>
</dbReference>
<evidence type="ECO:0000256" key="9">
    <source>
        <dbReference type="ARBA" id="ARBA00032370"/>
    </source>
</evidence>
<reference evidence="20 21" key="1">
    <citation type="submission" date="2018-08" db="EMBL/GenBank/DDBJ databases">
        <title>A genome reference for cultivated species of the human gut microbiota.</title>
        <authorList>
            <person name="Zou Y."/>
            <person name="Xue W."/>
            <person name="Luo G."/>
        </authorList>
    </citation>
    <scope>NUCLEOTIDE SEQUENCE [LARGE SCALE GENOMIC DNA]</scope>
    <source>
        <strain evidence="19 20">AM43-2</strain>
        <strain evidence="18 21">AM44-11BH</strain>
    </source>
</reference>
<comment type="function">
    <text evidence="16">Peptidoglycan polymerase that is essential for cell division.</text>
</comment>
<evidence type="ECO:0000256" key="10">
    <source>
        <dbReference type="ARBA" id="ARBA00033270"/>
    </source>
</evidence>
<evidence type="ECO:0000256" key="15">
    <source>
        <dbReference type="ARBA" id="ARBA00049902"/>
    </source>
</evidence>
<feature type="transmembrane region" description="Helical" evidence="17">
    <location>
        <begin position="125"/>
        <end position="144"/>
    </location>
</feature>
<keyword evidence="3" id="KW-0808">Transferase</keyword>
<dbReference type="Proteomes" id="UP000284779">
    <property type="component" value="Unassembled WGS sequence"/>
</dbReference>
<feature type="transmembrane region" description="Helical" evidence="17">
    <location>
        <begin position="92"/>
        <end position="110"/>
    </location>
</feature>
<feature type="transmembrane region" description="Helical" evidence="17">
    <location>
        <begin position="165"/>
        <end position="196"/>
    </location>
</feature>
<evidence type="ECO:0000313" key="19">
    <source>
        <dbReference type="EMBL" id="RHA57535.1"/>
    </source>
</evidence>